<dbReference type="InterPro" id="IPR025436">
    <property type="entry name" value="DUF4179"/>
</dbReference>
<feature type="domain" description="DUF4179" evidence="2">
    <location>
        <begin position="39"/>
        <end position="132"/>
    </location>
</feature>
<protein>
    <recommendedName>
        <fullName evidence="2">DUF4179 domain-containing protein</fullName>
    </recommendedName>
</protein>
<dbReference type="RefSeq" id="WP_032077393.1">
    <property type="nucleotide sequence ID" value="NZ_CP020953.1"/>
</dbReference>
<dbReference type="Gene3D" id="2.60.40.1630">
    <property type="entry name" value="bacillus anthracis domain"/>
    <property type="match status" value="1"/>
</dbReference>
<accession>A0A2U8DVE3</accession>
<evidence type="ECO:0000259" key="2">
    <source>
        <dbReference type="Pfam" id="PF13786"/>
    </source>
</evidence>
<feature type="transmembrane region" description="Helical" evidence="1">
    <location>
        <begin position="42"/>
        <end position="63"/>
    </location>
</feature>
<reference evidence="4" key="1">
    <citation type="submission" date="2017-04" db="EMBL/GenBank/DDBJ databases">
        <authorList>
            <person name="Song Y."/>
            <person name="Cho B.-K."/>
        </authorList>
    </citation>
    <scope>NUCLEOTIDE SEQUENCE [LARGE SCALE GENOMIC DNA]</scope>
    <source>
        <strain evidence="4">SL1</strain>
    </source>
</reference>
<dbReference type="OrthoDB" id="1913873at2"/>
<proteinExistence type="predicted"/>
<dbReference type="EMBL" id="CP020953">
    <property type="protein sequence ID" value="AWI06224.1"/>
    <property type="molecule type" value="Genomic_DNA"/>
</dbReference>
<evidence type="ECO:0000313" key="3">
    <source>
        <dbReference type="EMBL" id="AWI06224.1"/>
    </source>
</evidence>
<sequence>MDFKPKNGFEQIKVSEKLDDVVAKAIKKAKKDKKKNIIKTKLIKYTLAAASISIIFMTSVKFIPVFAEAINNVTIGQAITRELQYYYDKNIGNAVKEGASQCIDESKINKNIKVTINNIVGDDKNLFIFYTLNGKINKEELKNLLLQNFKITDNDDNLLLDSTSNYYSKLPAKLDHKDGDYLLTYNKKYSCVVASLGNSFKNYSKSGESYGCIELSSINGSKIPNELNLEFLSLTEAYKMSYSKNKYEDFFSNFKREPISISGQWKFDINAYQSLKYKKPEVYNNIKFRENSTDFNIKALKIYPTHIEMRIELGKNTINSAQCYSIGRQIIKNEKIDNSKLPYLIDEKGNKYLFADNDLEEMDSDNCLNMNFQSSYFRDSKELYLVINQLNYDNDSQQFSKDIESTKIKIK</sequence>
<keyword evidence="1" id="KW-1133">Transmembrane helix</keyword>
<name>A0A2U8DVE3_9CLOT</name>
<dbReference type="Pfam" id="PF13786">
    <property type="entry name" value="DUF4179"/>
    <property type="match status" value="1"/>
</dbReference>
<keyword evidence="1" id="KW-0472">Membrane</keyword>
<dbReference type="KEGG" id="cdrk:B9W14_17490"/>
<dbReference type="AlphaFoldDB" id="A0A2U8DVE3"/>
<gene>
    <name evidence="3" type="ORF">B9W14_17490</name>
</gene>
<evidence type="ECO:0000256" key="1">
    <source>
        <dbReference type="SAM" id="Phobius"/>
    </source>
</evidence>
<dbReference type="Proteomes" id="UP000244910">
    <property type="component" value="Chromosome"/>
</dbReference>
<organism evidence="3 4">
    <name type="scientific">Clostridium drakei</name>
    <dbReference type="NCBI Taxonomy" id="332101"/>
    <lineage>
        <taxon>Bacteria</taxon>
        <taxon>Bacillati</taxon>
        <taxon>Bacillota</taxon>
        <taxon>Clostridia</taxon>
        <taxon>Eubacteriales</taxon>
        <taxon>Clostridiaceae</taxon>
        <taxon>Clostridium</taxon>
    </lineage>
</organism>
<keyword evidence="4" id="KW-1185">Reference proteome</keyword>
<keyword evidence="1" id="KW-0812">Transmembrane</keyword>
<evidence type="ECO:0000313" key="4">
    <source>
        <dbReference type="Proteomes" id="UP000244910"/>
    </source>
</evidence>